<keyword evidence="1" id="KW-0812">Transmembrane</keyword>
<gene>
    <name evidence="2" type="ORF">E8M01_32440</name>
</gene>
<keyword evidence="1" id="KW-0472">Membrane</keyword>
<proteinExistence type="predicted"/>
<reference evidence="2 3" key="1">
    <citation type="submission" date="2019-04" db="EMBL/GenBank/DDBJ databases">
        <title>Phreatobacter aquaticus sp. nov.</title>
        <authorList>
            <person name="Choi A."/>
        </authorList>
    </citation>
    <scope>NUCLEOTIDE SEQUENCE [LARGE SCALE GENOMIC DNA]</scope>
    <source>
        <strain evidence="2 3">KCTC 52518</strain>
    </source>
</reference>
<feature type="transmembrane region" description="Helical" evidence="1">
    <location>
        <begin position="106"/>
        <end position="127"/>
    </location>
</feature>
<dbReference type="OrthoDB" id="7032238at2"/>
<accession>A0A4D7BHA9</accession>
<dbReference type="KEGG" id="pstg:E8M01_32440"/>
<keyword evidence="1" id="KW-1133">Transmembrane helix</keyword>
<feature type="transmembrane region" description="Helical" evidence="1">
    <location>
        <begin position="53"/>
        <end position="73"/>
    </location>
</feature>
<feature type="transmembrane region" description="Helical" evidence="1">
    <location>
        <begin position="253"/>
        <end position="276"/>
    </location>
</feature>
<dbReference type="RefSeq" id="WP_136963945.1">
    <property type="nucleotide sequence ID" value="NZ_CP039690.1"/>
</dbReference>
<dbReference type="EMBL" id="CP039690">
    <property type="protein sequence ID" value="QCI68526.1"/>
    <property type="molecule type" value="Genomic_DNA"/>
</dbReference>
<organism evidence="2 3">
    <name type="scientific">Phreatobacter stygius</name>
    <dbReference type="NCBI Taxonomy" id="1940610"/>
    <lineage>
        <taxon>Bacteria</taxon>
        <taxon>Pseudomonadati</taxon>
        <taxon>Pseudomonadota</taxon>
        <taxon>Alphaproteobacteria</taxon>
        <taxon>Hyphomicrobiales</taxon>
        <taxon>Phreatobacteraceae</taxon>
        <taxon>Phreatobacter</taxon>
    </lineage>
</organism>
<protein>
    <recommendedName>
        <fullName evidence="4">Transmembrane protein</fullName>
    </recommendedName>
</protein>
<sequence>MTQTTAAVESPWSAVSWSAVFAGAVVAATASLSLLFLCAAIGLASVSPWSGQGVGGTALGVASGIGLILVQWISSGVGGFVTGRLRTRWANLHSDEVFFRDTANGLLTWCVATLIVAICLTSTISAITRTGVQATATVAAGAVGGVTDGQSGSSGDVTGYVVDTLFRGAAAAPANNADTRGEATRILVSAATSGEMPAADKTYLAQIVAQRAGIGQDEALRRVDAVLAKAQAAKVKAQETADKARKAASLGSLLVFLSLLIGAFIACVAAALGASYRDDVPLFE</sequence>
<evidence type="ECO:0008006" key="4">
    <source>
        <dbReference type="Google" id="ProtNLM"/>
    </source>
</evidence>
<evidence type="ECO:0000256" key="1">
    <source>
        <dbReference type="SAM" id="Phobius"/>
    </source>
</evidence>
<evidence type="ECO:0000313" key="3">
    <source>
        <dbReference type="Proteomes" id="UP000298781"/>
    </source>
</evidence>
<dbReference type="AlphaFoldDB" id="A0A4D7BHA9"/>
<feature type="transmembrane region" description="Helical" evidence="1">
    <location>
        <begin position="20"/>
        <end position="46"/>
    </location>
</feature>
<keyword evidence="3" id="KW-1185">Reference proteome</keyword>
<dbReference type="Proteomes" id="UP000298781">
    <property type="component" value="Chromosome"/>
</dbReference>
<evidence type="ECO:0000313" key="2">
    <source>
        <dbReference type="EMBL" id="QCI68526.1"/>
    </source>
</evidence>
<name>A0A4D7BHA9_9HYPH</name>